<feature type="compositionally biased region" description="Basic and acidic residues" evidence="2">
    <location>
        <begin position="522"/>
        <end position="531"/>
    </location>
</feature>
<keyword evidence="3" id="KW-0472">Membrane</keyword>
<feature type="region of interest" description="Disordered" evidence="2">
    <location>
        <begin position="1"/>
        <end position="45"/>
    </location>
</feature>
<evidence type="ECO:0000256" key="1">
    <source>
        <dbReference type="SAM" id="Coils"/>
    </source>
</evidence>
<dbReference type="EMBL" id="JBBPBM010000002">
    <property type="protein sequence ID" value="KAK8595925.1"/>
    <property type="molecule type" value="Genomic_DNA"/>
</dbReference>
<proteinExistence type="predicted"/>
<reference evidence="4 5" key="1">
    <citation type="journal article" date="2024" name="G3 (Bethesda)">
        <title>Genome assembly of Hibiscus sabdariffa L. provides insights into metabolisms of medicinal natural products.</title>
        <authorList>
            <person name="Kim T."/>
        </authorList>
    </citation>
    <scope>NUCLEOTIDE SEQUENCE [LARGE SCALE GENOMIC DNA]</scope>
    <source>
        <strain evidence="4">TK-2024</strain>
        <tissue evidence="4">Old leaves</tissue>
    </source>
</reference>
<evidence type="ECO:0000313" key="4">
    <source>
        <dbReference type="EMBL" id="KAK8595925.1"/>
    </source>
</evidence>
<evidence type="ECO:0000256" key="2">
    <source>
        <dbReference type="SAM" id="MobiDB-lite"/>
    </source>
</evidence>
<dbReference type="PANTHER" id="PTHR35468">
    <property type="entry name" value="MYOSIN-LIKE PROTEIN"/>
    <property type="match status" value="1"/>
</dbReference>
<evidence type="ECO:0000256" key="3">
    <source>
        <dbReference type="SAM" id="Phobius"/>
    </source>
</evidence>
<feature type="coiled-coil region" evidence="1">
    <location>
        <begin position="194"/>
        <end position="228"/>
    </location>
</feature>
<feature type="transmembrane region" description="Helical" evidence="3">
    <location>
        <begin position="167"/>
        <end position="187"/>
    </location>
</feature>
<accession>A0ABR2G6M9</accession>
<feature type="transmembrane region" description="Helical" evidence="3">
    <location>
        <begin position="140"/>
        <end position="161"/>
    </location>
</feature>
<dbReference type="Proteomes" id="UP001472677">
    <property type="component" value="Unassembled WGS sequence"/>
</dbReference>
<feature type="compositionally biased region" description="Polar residues" evidence="2">
    <location>
        <begin position="500"/>
        <end position="513"/>
    </location>
</feature>
<gene>
    <name evidence="4" type="ORF">V6N12_064431</name>
</gene>
<keyword evidence="3" id="KW-1133">Transmembrane helix</keyword>
<name>A0ABR2G6M9_9ROSI</name>
<keyword evidence="5" id="KW-1185">Reference proteome</keyword>
<dbReference type="PANTHER" id="PTHR35468:SF1">
    <property type="entry name" value="MYOSIN-LIKE PROTEIN"/>
    <property type="match status" value="1"/>
</dbReference>
<protein>
    <submittedName>
        <fullName evidence="4">Uncharacterized protein</fullName>
    </submittedName>
</protein>
<keyword evidence="1" id="KW-0175">Coiled coil</keyword>
<organism evidence="4 5">
    <name type="scientific">Hibiscus sabdariffa</name>
    <name type="common">roselle</name>
    <dbReference type="NCBI Taxonomy" id="183260"/>
    <lineage>
        <taxon>Eukaryota</taxon>
        <taxon>Viridiplantae</taxon>
        <taxon>Streptophyta</taxon>
        <taxon>Embryophyta</taxon>
        <taxon>Tracheophyta</taxon>
        <taxon>Spermatophyta</taxon>
        <taxon>Magnoliopsida</taxon>
        <taxon>eudicotyledons</taxon>
        <taxon>Gunneridae</taxon>
        <taxon>Pentapetalae</taxon>
        <taxon>rosids</taxon>
        <taxon>malvids</taxon>
        <taxon>Malvales</taxon>
        <taxon>Malvaceae</taxon>
        <taxon>Malvoideae</taxon>
        <taxon>Hibiscus</taxon>
    </lineage>
</organism>
<feature type="compositionally biased region" description="Basic residues" evidence="2">
    <location>
        <begin position="24"/>
        <end position="34"/>
    </location>
</feature>
<comment type="caution">
    <text evidence="4">The sequence shown here is derived from an EMBL/GenBank/DDBJ whole genome shotgun (WGS) entry which is preliminary data.</text>
</comment>
<feature type="coiled-coil region" evidence="1">
    <location>
        <begin position="390"/>
        <end position="431"/>
    </location>
</feature>
<sequence length="531" mass="61758">MGTAISRRAKWKYPPAQPAPRIIHLPRRPRRKAPKVSPSKLPGSQKLLESLFDQERSFTRGSVPVVLVSPRESDDERRRGRVTEEEKSETRSGVAFVEEEKWRFQAEMMRAECNLLRMERKIAVKKMERRRVQMERTLKSAAQILLSVGFFFSLPFFFLLLLSVWFSGKYCFLLVFIFLMAPFAIGLQGRKNIREGKDVNMALLEEQINELVEKIQKLQKRSDVKDLEVKKCSNFDKKVSSLQRQQEKSGFKGIPDEEKCVKEIREMAEASLSIKTSSEGDDHDHNVENLRRKMDGLSKEVLLDRMEDEYSDFSSSSLQQSCKEKMLHEARVCSGHCKAIVQRVVEQIRAETEQWSQMQGMLGLVRDEMEELHESRDFWEDRALDSDYRIQSLQSAVKELRREALSSDAEANELQAQVYVLRQEVERLRQERDRKTVRARIASPINQEAQSETEKRVLVCRLKEDDSDPKELLRDGRRKPQTCTAGLLPIRRSPLREISNMSTLKKQQQQQHGEGTLPLFSLHKEEMKRSS</sequence>
<evidence type="ECO:0000313" key="5">
    <source>
        <dbReference type="Proteomes" id="UP001472677"/>
    </source>
</evidence>
<keyword evidence="3" id="KW-0812">Transmembrane</keyword>
<feature type="region of interest" description="Disordered" evidence="2">
    <location>
        <begin position="500"/>
        <end position="531"/>
    </location>
</feature>